<proteinExistence type="predicted"/>
<organism evidence="1 2">
    <name type="scientific">Bacillus carboniphilus</name>
    <dbReference type="NCBI Taxonomy" id="86663"/>
    <lineage>
        <taxon>Bacteria</taxon>
        <taxon>Bacillati</taxon>
        <taxon>Bacillota</taxon>
        <taxon>Bacilli</taxon>
        <taxon>Bacillales</taxon>
        <taxon>Bacillaceae</taxon>
        <taxon>Bacillus</taxon>
    </lineage>
</organism>
<comment type="caution">
    <text evidence="1">The sequence shown here is derived from an EMBL/GenBank/DDBJ whole genome shotgun (WGS) entry which is preliminary data.</text>
</comment>
<accession>A0ABN0WHC6</accession>
<dbReference type="RefSeq" id="WP_343800505.1">
    <property type="nucleotide sequence ID" value="NZ_BAAADJ010000053.1"/>
</dbReference>
<evidence type="ECO:0000313" key="1">
    <source>
        <dbReference type="EMBL" id="GAA0337740.1"/>
    </source>
</evidence>
<evidence type="ECO:0000313" key="2">
    <source>
        <dbReference type="Proteomes" id="UP001500782"/>
    </source>
</evidence>
<dbReference type="EMBL" id="BAAADJ010000053">
    <property type="protein sequence ID" value="GAA0337740.1"/>
    <property type="molecule type" value="Genomic_DNA"/>
</dbReference>
<name>A0ABN0WHC6_9BACI</name>
<dbReference type="Proteomes" id="UP001500782">
    <property type="component" value="Unassembled WGS sequence"/>
</dbReference>
<gene>
    <name evidence="1" type="ORF">GCM10008967_30000</name>
</gene>
<sequence length="85" mass="9713">MDFLINLFDYLFSNKKTLVYTTHSQKQYYKIVAKLKAASVKYRVATTSNLSAHGSSYSDMGTEYKFYVKEEDESLAQQAIHNGGK</sequence>
<protein>
    <recommendedName>
        <fullName evidence="3">DUF2007 domain-containing protein</fullName>
    </recommendedName>
</protein>
<evidence type="ECO:0008006" key="3">
    <source>
        <dbReference type="Google" id="ProtNLM"/>
    </source>
</evidence>
<keyword evidence="2" id="KW-1185">Reference proteome</keyword>
<reference evidence="1 2" key="1">
    <citation type="journal article" date="2019" name="Int. J. Syst. Evol. Microbiol.">
        <title>The Global Catalogue of Microorganisms (GCM) 10K type strain sequencing project: providing services to taxonomists for standard genome sequencing and annotation.</title>
        <authorList>
            <consortium name="The Broad Institute Genomics Platform"/>
            <consortium name="The Broad Institute Genome Sequencing Center for Infectious Disease"/>
            <person name="Wu L."/>
            <person name="Ma J."/>
        </authorList>
    </citation>
    <scope>NUCLEOTIDE SEQUENCE [LARGE SCALE GENOMIC DNA]</scope>
    <source>
        <strain evidence="1 2">JCM 9731</strain>
    </source>
</reference>